<evidence type="ECO:0000313" key="5">
    <source>
        <dbReference type="Proteomes" id="UP000693946"/>
    </source>
</evidence>
<keyword evidence="1" id="KW-0677">Repeat</keyword>
<dbReference type="Proteomes" id="UP000693946">
    <property type="component" value="Linkage Group LG3"/>
</dbReference>
<evidence type="ECO:0000313" key="4">
    <source>
        <dbReference type="EMBL" id="KAG7495581.1"/>
    </source>
</evidence>
<dbReference type="Pfam" id="PF00041">
    <property type="entry name" value="fn3"/>
    <property type="match status" value="5"/>
</dbReference>
<sequence length="572" mass="63031">MSSFTSVPDQDEEDFTTMAPPLPVEGECVCSPMLLHTDLEPDEDYIEDSCVAMLSFGPWVEKSCSDLLTFICYEDRFFGHVNVTNVTCGGASLSWLPAPDGISHYRVEVTGDKQMTEIQTNLTTDLFNLTAGTLYSVQVIPVKCERDLNPQEVSFYTVPNKVRNLTLTNVKEKSVFLMWNKPAGNSDFYLIVVDDDKNNRSNTEEGTEFDGLMPGSLYTFTVHTGVRDKITLSEGSSISTYTKPGKVANLSVTENTNISLLLSWMPPEGHSTSFFVQAVDDRNDQLFNREINYNSTQMQQQLKVTGLPMGSRITLSVTALVNGTLKGDKVTIVSYTAPGPISNLSLQTTHDSLSATWTPSPGNCSNFIVILQLDGENDTLIKRLTEPAVEVSSLKTAAKYTVLVSCVSGHLQSPQVQRSKFTLPSPPTDAKGVSANKSHITFQWKAPESAVRGTRYAVRISSSFWGHSWSGPLSDKTTYTFGNLKSGTNYTFEVRTVTDDAQSPPLTTSHFTESEEIEIGLSMMCSSTEPLLCANATTEESIILQLEAHFSQFLGNAISWNLKKQEREDTAE</sequence>
<dbReference type="CDD" id="cd00063">
    <property type="entry name" value="FN3"/>
    <property type="match status" value="5"/>
</dbReference>
<feature type="region of interest" description="Disordered" evidence="2">
    <location>
        <begin position="1"/>
        <end position="20"/>
    </location>
</feature>
<dbReference type="AlphaFoldDB" id="A0AAV6QQ14"/>
<keyword evidence="4" id="KW-0675">Receptor</keyword>
<protein>
    <submittedName>
        <fullName evidence="4">Receptor-type tyrosine-protein phosphatase eta-like</fullName>
    </submittedName>
</protein>
<keyword evidence="5" id="KW-1185">Reference proteome</keyword>
<organism evidence="4 5">
    <name type="scientific">Solea senegalensis</name>
    <name type="common">Senegalese sole</name>
    <dbReference type="NCBI Taxonomy" id="28829"/>
    <lineage>
        <taxon>Eukaryota</taxon>
        <taxon>Metazoa</taxon>
        <taxon>Chordata</taxon>
        <taxon>Craniata</taxon>
        <taxon>Vertebrata</taxon>
        <taxon>Euteleostomi</taxon>
        <taxon>Actinopterygii</taxon>
        <taxon>Neopterygii</taxon>
        <taxon>Teleostei</taxon>
        <taxon>Neoteleostei</taxon>
        <taxon>Acanthomorphata</taxon>
        <taxon>Carangaria</taxon>
        <taxon>Pleuronectiformes</taxon>
        <taxon>Pleuronectoidei</taxon>
        <taxon>Soleidae</taxon>
        <taxon>Solea</taxon>
    </lineage>
</organism>
<comment type="caution">
    <text evidence="4">The sequence shown here is derived from an EMBL/GenBank/DDBJ whole genome shotgun (WGS) entry which is preliminary data.</text>
</comment>
<dbReference type="InterPro" id="IPR003961">
    <property type="entry name" value="FN3_dom"/>
</dbReference>
<dbReference type="InterPro" id="IPR050991">
    <property type="entry name" value="ECM_Regulatory_Proteins"/>
</dbReference>
<feature type="domain" description="Fibronectin type-III" evidence="3">
    <location>
        <begin position="423"/>
        <end position="517"/>
    </location>
</feature>
<proteinExistence type="predicted"/>
<evidence type="ECO:0000259" key="3">
    <source>
        <dbReference type="PROSITE" id="PS50853"/>
    </source>
</evidence>
<name>A0AAV6QQ14_SOLSE</name>
<dbReference type="EMBL" id="JAGKHQ010000015">
    <property type="protein sequence ID" value="KAG7495581.1"/>
    <property type="molecule type" value="Genomic_DNA"/>
</dbReference>
<dbReference type="PANTHER" id="PTHR46708">
    <property type="entry name" value="TENASCIN"/>
    <property type="match status" value="1"/>
</dbReference>
<accession>A0AAV6QQ14</accession>
<dbReference type="PROSITE" id="PS50853">
    <property type="entry name" value="FN3"/>
    <property type="match status" value="3"/>
</dbReference>
<dbReference type="PANTHER" id="PTHR46708:SF11">
    <property type="entry name" value="RECEPTOR-TYPE TYROSINE-PROTEIN PHOSPHATASE ETA-LIKE"/>
    <property type="match status" value="1"/>
</dbReference>
<evidence type="ECO:0000256" key="2">
    <source>
        <dbReference type="SAM" id="MobiDB-lite"/>
    </source>
</evidence>
<reference evidence="4 5" key="1">
    <citation type="journal article" date="2021" name="Sci. Rep.">
        <title>Chromosome anchoring in Senegalese sole (Solea senegalensis) reveals sex-associated markers and genome rearrangements in flatfish.</title>
        <authorList>
            <person name="Guerrero-Cozar I."/>
            <person name="Gomez-Garrido J."/>
            <person name="Berbel C."/>
            <person name="Martinez-Blanch J.F."/>
            <person name="Alioto T."/>
            <person name="Claros M.G."/>
            <person name="Gagnaire P.A."/>
            <person name="Manchado M."/>
        </authorList>
    </citation>
    <scope>NUCLEOTIDE SEQUENCE [LARGE SCALE GENOMIC DNA]</scope>
    <source>
        <strain evidence="4">Sse05_10M</strain>
    </source>
</reference>
<feature type="domain" description="Fibronectin type-III" evidence="3">
    <location>
        <begin position="77"/>
        <end position="161"/>
    </location>
</feature>
<gene>
    <name evidence="4" type="ORF">JOB18_002202</name>
</gene>
<feature type="domain" description="Fibronectin type-III" evidence="3">
    <location>
        <begin position="246"/>
        <end position="340"/>
    </location>
</feature>
<dbReference type="SMART" id="SM00060">
    <property type="entry name" value="FN3"/>
    <property type="match status" value="5"/>
</dbReference>
<evidence type="ECO:0000256" key="1">
    <source>
        <dbReference type="ARBA" id="ARBA00022737"/>
    </source>
</evidence>